<dbReference type="AlphaFoldDB" id="A0A0N4UKK8"/>
<reference evidence="4" key="1">
    <citation type="submission" date="2017-02" db="UniProtKB">
        <authorList>
            <consortium name="WormBaseParasite"/>
        </authorList>
    </citation>
    <scope>IDENTIFICATION</scope>
</reference>
<dbReference type="Proteomes" id="UP000038040">
    <property type="component" value="Unplaced"/>
</dbReference>
<organism evidence="2 4">
    <name type="scientific">Dracunculus medinensis</name>
    <name type="common">Guinea worm</name>
    <dbReference type="NCBI Taxonomy" id="318479"/>
    <lineage>
        <taxon>Eukaryota</taxon>
        <taxon>Metazoa</taxon>
        <taxon>Ecdysozoa</taxon>
        <taxon>Nematoda</taxon>
        <taxon>Chromadorea</taxon>
        <taxon>Rhabditida</taxon>
        <taxon>Spirurina</taxon>
        <taxon>Dracunculoidea</taxon>
        <taxon>Dracunculidae</taxon>
        <taxon>Dracunculus</taxon>
    </lineage>
</organism>
<evidence type="ECO:0000313" key="2">
    <source>
        <dbReference type="Proteomes" id="UP000038040"/>
    </source>
</evidence>
<protein>
    <submittedName>
        <fullName evidence="4">Peptidase_M4_C domain-containing protein</fullName>
    </submittedName>
</protein>
<dbReference type="Proteomes" id="UP000274756">
    <property type="component" value="Unassembled WGS sequence"/>
</dbReference>
<evidence type="ECO:0000313" key="3">
    <source>
        <dbReference type="Proteomes" id="UP000274756"/>
    </source>
</evidence>
<proteinExistence type="predicted"/>
<gene>
    <name evidence="1" type="ORF">DME_LOCUS2310</name>
</gene>
<accession>A0A0N4UKK8</accession>
<dbReference type="WBParaSite" id="DME_0000828001-mRNA-1">
    <property type="protein sequence ID" value="DME_0000828001-mRNA-1"/>
    <property type="gene ID" value="DME_0000828001"/>
</dbReference>
<sequence length="67" mass="7865">MLGHTSRECSSWVSGAVVQLFENKYRADPDYRMNYNWETISEMVRDSDDAPVKDIKDRSYGGRNFLR</sequence>
<keyword evidence="3" id="KW-1185">Reference proteome</keyword>
<name>A0A0N4UKK8_DRAME</name>
<evidence type="ECO:0000313" key="1">
    <source>
        <dbReference type="EMBL" id="VDN52337.1"/>
    </source>
</evidence>
<dbReference type="EMBL" id="UYYG01000054">
    <property type="protein sequence ID" value="VDN52337.1"/>
    <property type="molecule type" value="Genomic_DNA"/>
</dbReference>
<reference evidence="1 3" key="2">
    <citation type="submission" date="2018-11" db="EMBL/GenBank/DDBJ databases">
        <authorList>
            <consortium name="Pathogen Informatics"/>
        </authorList>
    </citation>
    <scope>NUCLEOTIDE SEQUENCE [LARGE SCALE GENOMIC DNA]</scope>
</reference>
<evidence type="ECO:0000313" key="4">
    <source>
        <dbReference type="WBParaSite" id="DME_0000828001-mRNA-1"/>
    </source>
</evidence>